<proteinExistence type="predicted"/>
<evidence type="ECO:0008006" key="3">
    <source>
        <dbReference type="Google" id="ProtNLM"/>
    </source>
</evidence>
<gene>
    <name evidence="1" type="ordered locus">MEALZ_3318</name>
</gene>
<sequence length="272" mass="30495">MLGFLTKMQAELGESVNYRLALGEDGIDLNQFIGRSVTMRFTGKIACVHCGRDTKKSFSQGYCYPCFASLAQCDMCILKPEKCHYHQGTCREPEWGETFCFQPHYVYLANASGIKVGITRQTQIPTRWIDQGAIQALPIMKVASRYVSGLVEVAIGRYVSDKTSWQQMLKNNTTPADLCAKRDELLALCREELADITVRFGDSAIEYLPNAESVDIVYPVQRYPAKVKSFNFDKQAEVGGVLEGIKGQYLLFDTGVINVRKFSGYQIEFQAG</sequence>
<dbReference type="PATRIC" id="fig|271065.3.peg.3419"/>
<organism evidence="1 2">
    <name type="scientific">Methylotuvimicrobium alcaliphilum (strain DSM 19304 / NCIMB 14124 / VKM B-2133 / 20Z)</name>
    <name type="common">Methylomicrobium alcaliphilum</name>
    <dbReference type="NCBI Taxonomy" id="1091494"/>
    <lineage>
        <taxon>Bacteria</taxon>
        <taxon>Pseudomonadati</taxon>
        <taxon>Pseudomonadota</taxon>
        <taxon>Gammaproteobacteria</taxon>
        <taxon>Methylococcales</taxon>
        <taxon>Methylococcaceae</taxon>
        <taxon>Methylotuvimicrobium</taxon>
    </lineage>
</organism>
<evidence type="ECO:0000313" key="1">
    <source>
        <dbReference type="EMBL" id="CCE24982.1"/>
    </source>
</evidence>
<dbReference type="InterPro" id="IPR021246">
    <property type="entry name" value="DUF2797"/>
</dbReference>
<keyword evidence="2" id="KW-1185">Reference proteome</keyword>
<dbReference type="STRING" id="1091494.MEALZ_3318"/>
<accession>G4STI4</accession>
<reference evidence="2" key="1">
    <citation type="journal article" date="2012" name="J. Bacteriol.">
        <title>Genome sequence of the haloalkaliphilic methanotrophic bacterium Methylomicrobium alcaliphilum 20Z.</title>
        <authorList>
            <person name="Vuilleumier S."/>
            <person name="Khmelenina V.N."/>
            <person name="Bringel F."/>
            <person name="Reshetnikov A.S."/>
            <person name="Lajus A."/>
            <person name="Mangenot S."/>
            <person name="Rouy Z."/>
            <person name="Op den Camp H.J."/>
            <person name="Jetten M.S."/>
            <person name="Dispirito A.A."/>
            <person name="Dunfield P."/>
            <person name="Klotz M.G."/>
            <person name="Semrau J.D."/>
            <person name="Stein L.Y."/>
            <person name="Barbe V."/>
            <person name="Medigue C."/>
            <person name="Trotsenko Y.A."/>
            <person name="Kalyuzhnaya M.G."/>
        </authorList>
    </citation>
    <scope>NUCLEOTIDE SEQUENCE [LARGE SCALE GENOMIC DNA]</scope>
    <source>
        <strain evidence="2">DSM 19304 / NCIMB 14124 / VKM B-2133 / 20Z</strain>
    </source>
</reference>
<dbReference type="HOGENOM" id="CLU_1019163_0_0_6"/>
<dbReference type="Proteomes" id="UP000008315">
    <property type="component" value="Chromosome"/>
</dbReference>
<dbReference type="Pfam" id="PF10977">
    <property type="entry name" value="DUF2797"/>
    <property type="match status" value="1"/>
</dbReference>
<name>G4STI4_META2</name>
<dbReference type="AlphaFoldDB" id="G4STI4"/>
<evidence type="ECO:0000313" key="2">
    <source>
        <dbReference type="Proteomes" id="UP000008315"/>
    </source>
</evidence>
<dbReference type="KEGG" id="mah:MEALZ_3318"/>
<dbReference type="EMBL" id="FO082060">
    <property type="protein sequence ID" value="CCE24982.1"/>
    <property type="molecule type" value="Genomic_DNA"/>
</dbReference>
<protein>
    <recommendedName>
        <fullName evidence="3">DUF2797 domain-containing protein</fullName>
    </recommendedName>
</protein>